<keyword evidence="10" id="KW-1185">Reference proteome</keyword>
<protein>
    <submittedName>
        <fullName evidence="9">Alpha-hydroxy-acid oxidizing protein</fullName>
    </submittedName>
</protein>
<gene>
    <name evidence="9" type="ORF">GB996_08590</name>
</gene>
<organism evidence="9 10">
    <name type="scientific">Psychrobacter sanguinis</name>
    <dbReference type="NCBI Taxonomy" id="861445"/>
    <lineage>
        <taxon>Bacteria</taxon>
        <taxon>Pseudomonadati</taxon>
        <taxon>Pseudomonadota</taxon>
        <taxon>Gammaproteobacteria</taxon>
        <taxon>Moraxellales</taxon>
        <taxon>Moraxellaceae</taxon>
        <taxon>Psychrobacter</taxon>
    </lineage>
</organism>
<feature type="binding site" evidence="7">
    <location>
        <position position="41"/>
    </location>
    <ligand>
        <name>glyoxylate</name>
        <dbReference type="ChEBI" id="CHEBI:36655"/>
    </ligand>
</feature>
<feature type="binding site" evidence="7">
    <location>
        <position position="250"/>
    </location>
    <ligand>
        <name>glyoxylate</name>
        <dbReference type="ChEBI" id="CHEBI:36655"/>
    </ligand>
</feature>
<dbReference type="CDD" id="cd02809">
    <property type="entry name" value="alpha_hydroxyacid_oxid_FMN"/>
    <property type="match status" value="1"/>
</dbReference>
<dbReference type="PANTHER" id="PTHR10578:SF107">
    <property type="entry name" value="2-HYDROXYACID OXIDASE 1"/>
    <property type="match status" value="1"/>
</dbReference>
<dbReference type="InterPro" id="IPR012133">
    <property type="entry name" value="Alpha-hydoxy_acid_DH_FMN"/>
</dbReference>
<evidence type="ECO:0000256" key="3">
    <source>
        <dbReference type="ARBA" id="ARBA00022643"/>
    </source>
</evidence>
<dbReference type="PANTHER" id="PTHR10578">
    <property type="entry name" value="S -2-HYDROXY-ACID OXIDASE-RELATED"/>
    <property type="match status" value="1"/>
</dbReference>
<dbReference type="Proteomes" id="UP000442109">
    <property type="component" value="Unassembled WGS sequence"/>
</dbReference>
<evidence type="ECO:0000256" key="5">
    <source>
        <dbReference type="ARBA" id="ARBA00024042"/>
    </source>
</evidence>
<feature type="binding site" evidence="7">
    <location>
        <position position="146"/>
    </location>
    <ligand>
        <name>glyoxylate</name>
        <dbReference type="ChEBI" id="CHEBI:36655"/>
    </ligand>
</feature>
<comment type="caution">
    <text evidence="9">The sequence shown here is derived from an EMBL/GenBank/DDBJ whole genome shotgun (WGS) entry which is preliminary data.</text>
</comment>
<feature type="binding site" evidence="7">
    <location>
        <position position="248"/>
    </location>
    <ligand>
        <name>FMN</name>
        <dbReference type="ChEBI" id="CHEBI:58210"/>
    </ligand>
</feature>
<keyword evidence="4" id="KW-0560">Oxidoreductase</keyword>
<feature type="active site" description="Proton acceptor" evidence="6">
    <location>
        <position position="250"/>
    </location>
</feature>
<dbReference type="Pfam" id="PF01070">
    <property type="entry name" value="FMN_dh"/>
    <property type="match status" value="1"/>
</dbReference>
<evidence type="ECO:0000256" key="7">
    <source>
        <dbReference type="PIRSR" id="PIRSR000138-2"/>
    </source>
</evidence>
<dbReference type="EMBL" id="WFKQ01000007">
    <property type="protein sequence ID" value="MUG32855.1"/>
    <property type="molecule type" value="Genomic_DNA"/>
</dbReference>
<dbReference type="GO" id="GO:0016491">
    <property type="term" value="F:oxidoreductase activity"/>
    <property type="evidence" value="ECO:0007669"/>
    <property type="project" value="UniProtKB-KW"/>
</dbReference>
<feature type="domain" description="FMN hydroxy acid dehydrogenase" evidence="8">
    <location>
        <begin position="15"/>
        <end position="352"/>
    </location>
</feature>
<dbReference type="Gene3D" id="3.20.20.70">
    <property type="entry name" value="Aldolase class I"/>
    <property type="match status" value="1"/>
</dbReference>
<dbReference type="InterPro" id="IPR000262">
    <property type="entry name" value="FMN-dep_DH"/>
</dbReference>
<keyword evidence="3 7" id="KW-0288">FMN</keyword>
<dbReference type="PROSITE" id="PS51349">
    <property type="entry name" value="FMN_HYDROXY_ACID_DH_2"/>
    <property type="match status" value="1"/>
</dbReference>
<proteinExistence type="inferred from homology"/>
<feature type="binding site" evidence="7">
    <location>
        <position position="181"/>
    </location>
    <ligand>
        <name>glyoxylate</name>
        <dbReference type="ChEBI" id="CHEBI:36655"/>
    </ligand>
</feature>
<dbReference type="AlphaFoldDB" id="A0A844M298"/>
<dbReference type="PIRSF" id="PIRSF000138">
    <property type="entry name" value="Al-hdrx_acd_dh"/>
    <property type="match status" value="1"/>
</dbReference>
<sequence>MTHPSTDINADYEINDLSQVTNLFDFEVLAKKKMSKGAFAYVSTGAGDEITHQNNHRAYDHITLNPRVLNDAKKLDTKVTLFGDELAYPILVDPFAFQKTMHPDGELATVKGAGEAKTACVISSFTTTSLEDIQQVATTPIWFQLYIQDDLEFAKKVLKQAEAAGCKAVCITLDSVAAAVRNEEDKVGFELSKDLNMPYKIGRPAPVSWQEVEMLIAYTSLPVLIKGIVNAEDAQRALDIGASGIIVSNHGGRKLDTAPPTIEALQRVAERVDHRVPVLIDGGIRRGTDVLKALALGADAVLLGKPIAQALGAAGSEGVAKALKILQHEFEMAMTLTGYNTINSIDHSVIWK</sequence>
<dbReference type="InterPro" id="IPR013785">
    <property type="entry name" value="Aldolase_TIM"/>
</dbReference>
<evidence type="ECO:0000259" key="8">
    <source>
        <dbReference type="PROSITE" id="PS51349"/>
    </source>
</evidence>
<comment type="cofactor">
    <cofactor evidence="1">
        <name>FMN</name>
        <dbReference type="ChEBI" id="CHEBI:58210"/>
    </cofactor>
</comment>
<dbReference type="GO" id="GO:0010181">
    <property type="term" value="F:FMN binding"/>
    <property type="evidence" value="ECO:0007669"/>
    <property type="project" value="InterPro"/>
</dbReference>
<evidence type="ECO:0000313" key="10">
    <source>
        <dbReference type="Proteomes" id="UP000442109"/>
    </source>
</evidence>
<comment type="similarity">
    <text evidence="5">Belongs to the FMN-dependent alpha-hydroxy acid dehydrogenase family.</text>
</comment>
<evidence type="ECO:0000256" key="4">
    <source>
        <dbReference type="ARBA" id="ARBA00023002"/>
    </source>
</evidence>
<dbReference type="OrthoDB" id="9770452at2"/>
<feature type="binding site" evidence="7">
    <location>
        <begin position="94"/>
        <end position="96"/>
    </location>
    <ligand>
        <name>FMN</name>
        <dbReference type="ChEBI" id="CHEBI:58210"/>
    </ligand>
</feature>
<feature type="binding site" evidence="7">
    <location>
        <begin position="281"/>
        <end position="285"/>
    </location>
    <ligand>
        <name>FMN</name>
        <dbReference type="ChEBI" id="CHEBI:58210"/>
    </ligand>
</feature>
<dbReference type="InterPro" id="IPR037396">
    <property type="entry name" value="FMN_HAD"/>
</dbReference>
<accession>A0A844M298</accession>
<feature type="binding site" evidence="7">
    <location>
        <position position="226"/>
    </location>
    <ligand>
        <name>FMN</name>
        <dbReference type="ChEBI" id="CHEBI:58210"/>
    </ligand>
</feature>
<feature type="binding site" evidence="7">
    <location>
        <position position="253"/>
    </location>
    <ligand>
        <name>glyoxylate</name>
        <dbReference type="ChEBI" id="CHEBI:36655"/>
    </ligand>
</feature>
<feature type="binding site" evidence="7">
    <location>
        <position position="123"/>
    </location>
    <ligand>
        <name>FMN</name>
        <dbReference type="ChEBI" id="CHEBI:58210"/>
    </ligand>
</feature>
<reference evidence="9 10" key="1">
    <citation type="journal article" date="2019" name="PLoS ONE">
        <title>Pup mortality in New Zealand sea lions (Phocarctos hookeri) at Enderby Island, Auckland Islands, 2013-18.</title>
        <authorList>
            <person name="Michael S.A."/>
            <person name="Hayman D.T.S."/>
            <person name="Gray R."/>
            <person name="Zhang J."/>
            <person name="Rogers L."/>
            <person name="Roe W.D."/>
        </authorList>
    </citation>
    <scope>NUCLEOTIDE SEQUENCE [LARGE SCALE GENOMIC DNA]</scope>
    <source>
        <strain evidence="9 10">SM868</strain>
    </source>
</reference>
<feature type="binding site" evidence="7">
    <location>
        <position position="144"/>
    </location>
    <ligand>
        <name>FMN</name>
        <dbReference type="ChEBI" id="CHEBI:58210"/>
    </ligand>
</feature>
<evidence type="ECO:0000313" key="9">
    <source>
        <dbReference type="EMBL" id="MUG32855.1"/>
    </source>
</evidence>
<dbReference type="RefSeq" id="WP_011960703.1">
    <property type="nucleotide sequence ID" value="NZ_WFKQ01000007.1"/>
</dbReference>
<keyword evidence="2 7" id="KW-0285">Flavoprotein</keyword>
<evidence type="ECO:0000256" key="1">
    <source>
        <dbReference type="ARBA" id="ARBA00001917"/>
    </source>
</evidence>
<evidence type="ECO:0000256" key="6">
    <source>
        <dbReference type="PIRSR" id="PIRSR000138-1"/>
    </source>
</evidence>
<name>A0A844M298_9GAMM</name>
<feature type="binding site" evidence="7">
    <location>
        <position position="172"/>
    </location>
    <ligand>
        <name>FMN</name>
        <dbReference type="ChEBI" id="CHEBI:58210"/>
    </ligand>
</feature>
<evidence type="ECO:0000256" key="2">
    <source>
        <dbReference type="ARBA" id="ARBA00022630"/>
    </source>
</evidence>
<dbReference type="SUPFAM" id="SSF51395">
    <property type="entry name" value="FMN-linked oxidoreductases"/>
    <property type="match status" value="1"/>
</dbReference>